<dbReference type="Pfam" id="PF00815">
    <property type="entry name" value="Histidinol_dh"/>
    <property type="match status" value="1"/>
</dbReference>
<feature type="binding site" evidence="12">
    <location>
        <position position="219"/>
    </location>
    <ligand>
        <name>NAD(+)</name>
        <dbReference type="ChEBI" id="CHEBI:57540"/>
    </ligand>
</feature>
<dbReference type="InterPro" id="IPR012131">
    <property type="entry name" value="Hstdl_DH"/>
</dbReference>
<keyword evidence="10 12" id="KW-0368">Histidine biosynthesis</keyword>
<dbReference type="HAMAP" id="MF_01024">
    <property type="entry name" value="HisD"/>
    <property type="match status" value="1"/>
</dbReference>
<feature type="active site" description="Proton acceptor" evidence="12">
    <location>
        <position position="333"/>
    </location>
</feature>
<evidence type="ECO:0000256" key="3">
    <source>
        <dbReference type="ARBA" id="ARBA00010178"/>
    </source>
</evidence>
<dbReference type="InterPro" id="IPR016161">
    <property type="entry name" value="Ald_DH/histidinol_DH"/>
</dbReference>
<feature type="binding site" evidence="12">
    <location>
        <position position="426"/>
    </location>
    <ligand>
        <name>Zn(2+)</name>
        <dbReference type="ChEBI" id="CHEBI:29105"/>
    </ligand>
</feature>
<evidence type="ECO:0000256" key="11">
    <source>
        <dbReference type="ARBA" id="ARBA00049489"/>
    </source>
</evidence>
<protein>
    <recommendedName>
        <fullName evidence="5 12">Histidinol dehydrogenase</fullName>
        <shortName evidence="12">HDH</shortName>
        <ecNumber evidence="4 12">1.1.1.23</ecNumber>
    </recommendedName>
</protein>
<feature type="binding site" evidence="12">
    <location>
        <position position="426"/>
    </location>
    <ligand>
        <name>substrate</name>
    </ligand>
</feature>
<comment type="catalytic activity">
    <reaction evidence="11 12">
        <text>L-histidinol + 2 NAD(+) + H2O = L-histidine + 2 NADH + 3 H(+)</text>
        <dbReference type="Rhea" id="RHEA:20641"/>
        <dbReference type="ChEBI" id="CHEBI:15377"/>
        <dbReference type="ChEBI" id="CHEBI:15378"/>
        <dbReference type="ChEBI" id="CHEBI:57540"/>
        <dbReference type="ChEBI" id="CHEBI:57595"/>
        <dbReference type="ChEBI" id="CHEBI:57699"/>
        <dbReference type="ChEBI" id="CHEBI:57945"/>
        <dbReference type="EC" id="1.1.1.23"/>
    </reaction>
</comment>
<evidence type="ECO:0000256" key="14">
    <source>
        <dbReference type="RuleBase" id="RU004175"/>
    </source>
</evidence>
<comment type="cofactor">
    <cofactor evidence="12">
        <name>Zn(2+)</name>
        <dbReference type="ChEBI" id="CHEBI:29105"/>
    </cofactor>
    <text evidence="12">Binds 1 zinc ion per subunit.</text>
</comment>
<feature type="binding site" evidence="12">
    <location>
        <position position="267"/>
    </location>
    <ligand>
        <name>substrate</name>
    </ligand>
</feature>
<dbReference type="SUPFAM" id="SSF53720">
    <property type="entry name" value="ALDH-like"/>
    <property type="match status" value="1"/>
</dbReference>
<dbReference type="CDD" id="cd06572">
    <property type="entry name" value="Histidinol_dh"/>
    <property type="match status" value="1"/>
</dbReference>
<evidence type="ECO:0000256" key="1">
    <source>
        <dbReference type="ARBA" id="ARBA00003850"/>
    </source>
</evidence>
<feature type="binding site" evidence="12">
    <location>
        <position position="267"/>
    </location>
    <ligand>
        <name>Zn(2+)</name>
        <dbReference type="ChEBI" id="CHEBI:29105"/>
    </ligand>
</feature>
<dbReference type="Proteomes" id="UP001501586">
    <property type="component" value="Unassembled WGS sequence"/>
</dbReference>
<comment type="similarity">
    <text evidence="3 12 13 14">Belongs to the histidinol dehydrogenase family.</text>
</comment>
<keyword evidence="7 12" id="KW-0862">Zinc</keyword>
<feature type="active site" description="Proton acceptor" evidence="12">
    <location>
        <position position="334"/>
    </location>
</feature>
<organism evidence="15 16">
    <name type="scientific">Brevibacterium daeguense</name>
    <dbReference type="NCBI Taxonomy" id="909936"/>
    <lineage>
        <taxon>Bacteria</taxon>
        <taxon>Bacillati</taxon>
        <taxon>Actinomycetota</taxon>
        <taxon>Actinomycetes</taxon>
        <taxon>Micrococcales</taxon>
        <taxon>Brevibacteriaceae</taxon>
        <taxon>Brevibacterium</taxon>
    </lineage>
</organism>
<feature type="binding site" evidence="12">
    <location>
        <position position="367"/>
    </location>
    <ligand>
        <name>Zn(2+)</name>
        <dbReference type="ChEBI" id="CHEBI:29105"/>
    </ligand>
</feature>
<dbReference type="NCBIfam" id="TIGR00069">
    <property type="entry name" value="hisD"/>
    <property type="match status" value="1"/>
</dbReference>
<dbReference type="PIRSF" id="PIRSF000099">
    <property type="entry name" value="Histidinol_dh"/>
    <property type="match status" value="1"/>
</dbReference>
<evidence type="ECO:0000256" key="10">
    <source>
        <dbReference type="ARBA" id="ARBA00023102"/>
    </source>
</evidence>
<comment type="caution">
    <text evidence="15">The sequence shown here is derived from an EMBL/GenBank/DDBJ whole genome shotgun (WGS) entry which is preliminary data.</text>
</comment>
<evidence type="ECO:0000313" key="16">
    <source>
        <dbReference type="Proteomes" id="UP001501586"/>
    </source>
</evidence>
<keyword evidence="9 12" id="KW-0520">NAD</keyword>
<dbReference type="RefSeq" id="WP_236863079.1">
    <property type="nucleotide sequence ID" value="NZ_BAABAZ010000012.1"/>
</dbReference>
<gene>
    <name evidence="12 15" type="primary">hisD</name>
    <name evidence="15" type="ORF">GCM10022261_28170</name>
</gene>
<dbReference type="InterPro" id="IPR022695">
    <property type="entry name" value="Histidinol_DH_monofunct"/>
</dbReference>
<feature type="binding site" evidence="12">
    <location>
        <position position="334"/>
    </location>
    <ligand>
        <name>substrate</name>
    </ligand>
</feature>
<feature type="binding site" evidence="12">
    <location>
        <position position="242"/>
    </location>
    <ligand>
        <name>substrate</name>
    </ligand>
</feature>
<feature type="binding site" evidence="12">
    <location>
        <position position="264"/>
    </location>
    <ligand>
        <name>substrate</name>
    </ligand>
</feature>
<feature type="binding site" evidence="12">
    <location>
        <position position="421"/>
    </location>
    <ligand>
        <name>substrate</name>
    </ligand>
</feature>
<feature type="binding site" evidence="12">
    <location>
        <position position="193"/>
    </location>
    <ligand>
        <name>NAD(+)</name>
        <dbReference type="ChEBI" id="CHEBI:57540"/>
    </ligand>
</feature>
<sequence length="441" mass="45992">MNLMNRLDFRTTPLDRRTLRSSVPRVSVDISDAVAAVGPLITDVRERGRTAVLEYTRRFDQVELESVRVPAEALGRSLAELDPNIRASLEESIARARRVAAADRREPSTTEFDGDGTVTTRWLPVDRVGLYVPGGLAVYPSTVVMNVVPAQEAGVPSLAIASPPQSDGLPHPTVLAAAALLGVEEVWAMGGAQAIAALAYGFDDGEDLEPVDLITGPGNAYVAAAKATVRSVVGIDSVAGPTEIIILADDTADPGFVAADLISQAEHDPLAAAVLVTDSEQLATAVESQLAVQVPAAEHAERITEALSGQQSGIILVADLDAGVAVLNAYAGEHVELLVRNPEAVVDRVTSGGSIFLGSHSPVALGDYCSGSNHVLPTMGTASHASALGVQSFLKGSQIIDYPPEALHKVADHIISLANEEALPAHGAAVAMRFGTEEGVR</sequence>
<evidence type="ECO:0000256" key="5">
    <source>
        <dbReference type="ARBA" id="ARBA00016531"/>
    </source>
</evidence>
<evidence type="ECO:0000256" key="12">
    <source>
        <dbReference type="HAMAP-Rule" id="MF_01024"/>
    </source>
</evidence>
<keyword evidence="8 12" id="KW-0560">Oxidoreductase</keyword>
<dbReference type="InterPro" id="IPR001692">
    <property type="entry name" value="Histidinol_DH_CS"/>
</dbReference>
<evidence type="ECO:0000256" key="8">
    <source>
        <dbReference type="ARBA" id="ARBA00023002"/>
    </source>
</evidence>
<name>A0ABP8EMR2_9MICO</name>
<comment type="pathway">
    <text evidence="2 12">Amino-acid biosynthesis; L-histidine biosynthesis; L-histidine from 5-phospho-alpha-D-ribose 1-diphosphate: step 9/9.</text>
</comment>
<evidence type="ECO:0000256" key="13">
    <source>
        <dbReference type="PIRNR" id="PIRNR000099"/>
    </source>
</evidence>
<dbReference type="Gene3D" id="3.40.50.1980">
    <property type="entry name" value="Nitrogenase molybdenum iron protein domain"/>
    <property type="match status" value="2"/>
</dbReference>
<proteinExistence type="inferred from homology"/>
<evidence type="ECO:0000313" key="15">
    <source>
        <dbReference type="EMBL" id="GAA4285286.1"/>
    </source>
</evidence>
<keyword evidence="12" id="KW-0028">Amino-acid biosynthesis</keyword>
<keyword evidence="6 12" id="KW-0479">Metal-binding</keyword>
<dbReference type="PROSITE" id="PS00611">
    <property type="entry name" value="HISOL_DEHYDROGENASE"/>
    <property type="match status" value="1"/>
</dbReference>
<dbReference type="EC" id="1.1.1.23" evidence="4 12"/>
<comment type="function">
    <text evidence="1 12">Catalyzes the sequential NAD-dependent oxidations of L-histidinol to L-histidinaldehyde and then to L-histidine.</text>
</comment>
<reference evidence="16" key="1">
    <citation type="journal article" date="2019" name="Int. J. Syst. Evol. Microbiol.">
        <title>The Global Catalogue of Microorganisms (GCM) 10K type strain sequencing project: providing services to taxonomists for standard genome sequencing and annotation.</title>
        <authorList>
            <consortium name="The Broad Institute Genomics Platform"/>
            <consortium name="The Broad Institute Genome Sequencing Center for Infectious Disease"/>
            <person name="Wu L."/>
            <person name="Ma J."/>
        </authorList>
    </citation>
    <scope>NUCLEOTIDE SEQUENCE [LARGE SCALE GENOMIC DNA]</scope>
    <source>
        <strain evidence="16">JCM 17458</strain>
    </source>
</reference>
<dbReference type="PANTHER" id="PTHR21256">
    <property type="entry name" value="HISTIDINOL DEHYDROGENASE HDH"/>
    <property type="match status" value="1"/>
</dbReference>
<evidence type="ECO:0000256" key="9">
    <source>
        <dbReference type="ARBA" id="ARBA00023027"/>
    </source>
</evidence>
<keyword evidence="16" id="KW-1185">Reference proteome</keyword>
<dbReference type="PRINTS" id="PR00083">
    <property type="entry name" value="HOLDHDRGNASE"/>
</dbReference>
<accession>A0ABP8EMR2</accession>
<dbReference type="PANTHER" id="PTHR21256:SF2">
    <property type="entry name" value="HISTIDINE BIOSYNTHESIS TRIFUNCTIONAL PROTEIN"/>
    <property type="match status" value="1"/>
</dbReference>
<evidence type="ECO:0000256" key="4">
    <source>
        <dbReference type="ARBA" id="ARBA00012965"/>
    </source>
</evidence>
<evidence type="ECO:0000256" key="2">
    <source>
        <dbReference type="ARBA" id="ARBA00004940"/>
    </source>
</evidence>
<feature type="binding site" evidence="12">
    <location>
        <position position="264"/>
    </location>
    <ligand>
        <name>Zn(2+)</name>
        <dbReference type="ChEBI" id="CHEBI:29105"/>
    </ligand>
</feature>
<dbReference type="Gene3D" id="1.20.5.1300">
    <property type="match status" value="1"/>
</dbReference>
<feature type="binding site" evidence="12">
    <location>
        <position position="367"/>
    </location>
    <ligand>
        <name>substrate</name>
    </ligand>
</feature>
<dbReference type="EMBL" id="BAABAZ010000012">
    <property type="protein sequence ID" value="GAA4285286.1"/>
    <property type="molecule type" value="Genomic_DNA"/>
</dbReference>
<evidence type="ECO:0000256" key="6">
    <source>
        <dbReference type="ARBA" id="ARBA00022723"/>
    </source>
</evidence>
<feature type="binding site" evidence="12">
    <location>
        <position position="131"/>
    </location>
    <ligand>
        <name>NAD(+)</name>
        <dbReference type="ChEBI" id="CHEBI:57540"/>
    </ligand>
</feature>
<evidence type="ECO:0000256" key="7">
    <source>
        <dbReference type="ARBA" id="ARBA00022833"/>
    </source>
</evidence>